<dbReference type="Gramene" id="TKW04329">
    <property type="protein sequence ID" value="TKW04329"/>
    <property type="gene ID" value="SEVIR_7G101700v2"/>
</dbReference>
<dbReference type="AlphaFoldDB" id="A0A4U6TU81"/>
<accession>A0A4U6TU81</accession>
<name>A0A4U6TU81_SETVI</name>
<proteinExistence type="predicted"/>
<keyword evidence="2" id="KW-1185">Reference proteome</keyword>
<reference evidence="1" key="1">
    <citation type="submission" date="2019-03" db="EMBL/GenBank/DDBJ databases">
        <title>WGS assembly of Setaria viridis.</title>
        <authorList>
            <person name="Huang P."/>
            <person name="Jenkins J."/>
            <person name="Grimwood J."/>
            <person name="Barry K."/>
            <person name="Healey A."/>
            <person name="Mamidi S."/>
            <person name="Sreedasyam A."/>
            <person name="Shu S."/>
            <person name="Feldman M."/>
            <person name="Wu J."/>
            <person name="Yu Y."/>
            <person name="Chen C."/>
            <person name="Johnson J."/>
            <person name="Rokhsar D."/>
            <person name="Baxter I."/>
            <person name="Schmutz J."/>
            <person name="Brutnell T."/>
            <person name="Kellogg E."/>
        </authorList>
    </citation>
    <scope>NUCLEOTIDE SEQUENCE [LARGE SCALE GENOMIC DNA]</scope>
</reference>
<protein>
    <submittedName>
        <fullName evidence="1">Uncharacterized protein</fullName>
    </submittedName>
</protein>
<sequence>MAKKLGAVNIALGGIRSLQCWWMHLKGQLPGIKRKGFDTRFALITWQLWKERNVETQLALPLRMIKQEGDNWIVAGADHLGRLFSE</sequence>
<gene>
    <name evidence="1" type="ORF">SEVIR_7G101700v2</name>
</gene>
<dbReference type="Proteomes" id="UP000298652">
    <property type="component" value="Chromosome 7"/>
</dbReference>
<dbReference type="EMBL" id="CM016558">
    <property type="protein sequence ID" value="TKW04329.1"/>
    <property type="molecule type" value="Genomic_DNA"/>
</dbReference>
<evidence type="ECO:0000313" key="1">
    <source>
        <dbReference type="EMBL" id="TKW04329.1"/>
    </source>
</evidence>
<organism evidence="1 2">
    <name type="scientific">Setaria viridis</name>
    <name type="common">Green bristlegrass</name>
    <name type="synonym">Setaria italica subsp. viridis</name>
    <dbReference type="NCBI Taxonomy" id="4556"/>
    <lineage>
        <taxon>Eukaryota</taxon>
        <taxon>Viridiplantae</taxon>
        <taxon>Streptophyta</taxon>
        <taxon>Embryophyta</taxon>
        <taxon>Tracheophyta</taxon>
        <taxon>Spermatophyta</taxon>
        <taxon>Magnoliopsida</taxon>
        <taxon>Liliopsida</taxon>
        <taxon>Poales</taxon>
        <taxon>Poaceae</taxon>
        <taxon>PACMAD clade</taxon>
        <taxon>Panicoideae</taxon>
        <taxon>Panicodae</taxon>
        <taxon>Paniceae</taxon>
        <taxon>Cenchrinae</taxon>
        <taxon>Setaria</taxon>
    </lineage>
</organism>
<evidence type="ECO:0000313" key="2">
    <source>
        <dbReference type="Proteomes" id="UP000298652"/>
    </source>
</evidence>